<dbReference type="Proteomes" id="UP000233837">
    <property type="component" value="Unassembled WGS sequence"/>
</dbReference>
<protein>
    <recommendedName>
        <fullName evidence="1">Retrovirus-related Pol polyprotein from transposon TNT 1-94-like beta-barrel domain-containing protein</fullName>
    </recommendedName>
</protein>
<evidence type="ECO:0000313" key="3">
    <source>
        <dbReference type="Proteomes" id="UP000233837"/>
    </source>
</evidence>
<reference evidence="2 3" key="1">
    <citation type="journal article" date="2016" name="Sci. Rep.">
        <title>The Dendrobium catenatum Lindl. genome sequence provides insights into polysaccharide synthase, floral development and adaptive evolution.</title>
        <authorList>
            <person name="Zhang G.Q."/>
            <person name="Xu Q."/>
            <person name="Bian C."/>
            <person name="Tsai W.C."/>
            <person name="Yeh C.M."/>
            <person name="Liu K.W."/>
            <person name="Yoshida K."/>
            <person name="Zhang L.S."/>
            <person name="Chang S.B."/>
            <person name="Chen F."/>
            <person name="Shi Y."/>
            <person name="Su Y.Y."/>
            <person name="Zhang Y.Q."/>
            <person name="Chen L.J."/>
            <person name="Yin Y."/>
            <person name="Lin M."/>
            <person name="Huang H."/>
            <person name="Deng H."/>
            <person name="Wang Z.W."/>
            <person name="Zhu S.L."/>
            <person name="Zhao X."/>
            <person name="Deng C."/>
            <person name="Niu S.C."/>
            <person name="Huang J."/>
            <person name="Wang M."/>
            <person name="Liu G.H."/>
            <person name="Yang H.J."/>
            <person name="Xiao X.J."/>
            <person name="Hsiao Y.Y."/>
            <person name="Wu W.L."/>
            <person name="Chen Y.Y."/>
            <person name="Mitsuda N."/>
            <person name="Ohme-Takagi M."/>
            <person name="Luo Y.B."/>
            <person name="Van de Peer Y."/>
            <person name="Liu Z.J."/>
        </authorList>
    </citation>
    <scope>NUCLEOTIDE SEQUENCE [LARGE SCALE GENOMIC DNA]</scope>
    <source>
        <tissue evidence="2">The whole plant</tissue>
    </source>
</reference>
<name>A0A2I0X5Z4_9ASPA</name>
<dbReference type="AlphaFoldDB" id="A0A2I0X5Z4"/>
<keyword evidence="3" id="KW-1185">Reference proteome</keyword>
<feature type="domain" description="Retrovirus-related Pol polyprotein from transposon TNT 1-94-like beta-barrel" evidence="1">
    <location>
        <begin position="1"/>
        <end position="63"/>
    </location>
</feature>
<dbReference type="InterPro" id="IPR054722">
    <property type="entry name" value="PolX-like_BBD"/>
</dbReference>
<evidence type="ECO:0000259" key="1">
    <source>
        <dbReference type="Pfam" id="PF22936"/>
    </source>
</evidence>
<reference evidence="2 3" key="2">
    <citation type="journal article" date="2017" name="Nature">
        <title>The Apostasia genome and the evolution of orchids.</title>
        <authorList>
            <person name="Zhang G.Q."/>
            <person name="Liu K.W."/>
            <person name="Li Z."/>
            <person name="Lohaus R."/>
            <person name="Hsiao Y.Y."/>
            <person name="Niu S.C."/>
            <person name="Wang J.Y."/>
            <person name="Lin Y.C."/>
            <person name="Xu Q."/>
            <person name="Chen L.J."/>
            <person name="Yoshida K."/>
            <person name="Fujiwara S."/>
            <person name="Wang Z.W."/>
            <person name="Zhang Y.Q."/>
            <person name="Mitsuda N."/>
            <person name="Wang M."/>
            <person name="Liu G.H."/>
            <person name="Pecoraro L."/>
            <person name="Huang H.X."/>
            <person name="Xiao X.J."/>
            <person name="Lin M."/>
            <person name="Wu X.Y."/>
            <person name="Wu W.L."/>
            <person name="Chen Y.Y."/>
            <person name="Chang S.B."/>
            <person name="Sakamoto S."/>
            <person name="Ohme-Takagi M."/>
            <person name="Yagi M."/>
            <person name="Zeng S.J."/>
            <person name="Shen C.Y."/>
            <person name="Yeh C.M."/>
            <person name="Luo Y.B."/>
            <person name="Tsai W.C."/>
            <person name="Van de Peer Y."/>
            <person name="Liu Z.J."/>
        </authorList>
    </citation>
    <scope>NUCLEOTIDE SEQUENCE [LARGE SCALE GENOMIC DNA]</scope>
    <source>
        <tissue evidence="2">The whole plant</tissue>
    </source>
</reference>
<evidence type="ECO:0000313" key="2">
    <source>
        <dbReference type="EMBL" id="PKU83320.1"/>
    </source>
</evidence>
<gene>
    <name evidence="2" type="ORF">MA16_Dca027204</name>
</gene>
<dbReference type="Pfam" id="PF22936">
    <property type="entry name" value="Pol_BBD"/>
    <property type="match status" value="1"/>
</dbReference>
<sequence length="68" mass="7385">MTRDANQFISLEARAGGKVTVGNNTTRKVVGASIIRNSKNLLIENILLVDGLKHNFLSISQLCIRSSS</sequence>
<proteinExistence type="predicted"/>
<accession>A0A2I0X5Z4</accession>
<organism evidence="2 3">
    <name type="scientific">Dendrobium catenatum</name>
    <dbReference type="NCBI Taxonomy" id="906689"/>
    <lineage>
        <taxon>Eukaryota</taxon>
        <taxon>Viridiplantae</taxon>
        <taxon>Streptophyta</taxon>
        <taxon>Embryophyta</taxon>
        <taxon>Tracheophyta</taxon>
        <taxon>Spermatophyta</taxon>
        <taxon>Magnoliopsida</taxon>
        <taxon>Liliopsida</taxon>
        <taxon>Asparagales</taxon>
        <taxon>Orchidaceae</taxon>
        <taxon>Epidendroideae</taxon>
        <taxon>Malaxideae</taxon>
        <taxon>Dendrobiinae</taxon>
        <taxon>Dendrobium</taxon>
    </lineage>
</organism>
<dbReference type="EMBL" id="KZ502128">
    <property type="protein sequence ID" value="PKU83320.1"/>
    <property type="molecule type" value="Genomic_DNA"/>
</dbReference>